<dbReference type="Pfam" id="PF25917">
    <property type="entry name" value="BSH_RND"/>
    <property type="match status" value="1"/>
</dbReference>
<reference evidence="3 4" key="1">
    <citation type="submission" date="2015-05" db="EMBL/GenBank/DDBJ databases">
        <title>Complete genome of Marinobacter psychrophilus strain 20041T isolated from sea-ice of the Canadian Basin.</title>
        <authorList>
            <person name="Song L."/>
            <person name="Ren L."/>
            <person name="Yu Y."/>
            <person name="Wang X."/>
        </authorList>
    </citation>
    <scope>NUCLEOTIDE SEQUENCE [LARGE SCALE GENOMIC DNA]</scope>
    <source>
        <strain evidence="3 4">20041</strain>
    </source>
</reference>
<dbReference type="PATRIC" id="fig|330734.3.peg.231"/>
<proteinExistence type="inferred from homology"/>
<evidence type="ECO:0000313" key="4">
    <source>
        <dbReference type="Proteomes" id="UP000036406"/>
    </source>
</evidence>
<feature type="domain" description="Multidrug resistance protein MdtA-like barrel-sandwich hybrid" evidence="2">
    <location>
        <begin position="65"/>
        <end position="242"/>
    </location>
</feature>
<dbReference type="PANTHER" id="PTHR30469">
    <property type="entry name" value="MULTIDRUG RESISTANCE PROTEIN MDTA"/>
    <property type="match status" value="1"/>
</dbReference>
<keyword evidence="4" id="KW-1185">Reference proteome</keyword>
<dbReference type="KEGG" id="mpq:ABA45_01070"/>
<gene>
    <name evidence="3" type="ORF">ABA45_01070</name>
</gene>
<sequence>MIKRLLPWLVLLLAIIVFMVLRMTRPELAQAEAQERAWLVAVQRAELINATPLLPLYGQVVAPHQLTVTAALPGQIVQRPVSEGQAVAAGTLLVALDDADVAPILAQAQAEVADLQAQIEAEQLRHGNDQRALKSEESILASAQRQLERNQSLLKRNLTSREALDAVTDAYARAELTVSTRQRALGEHPARLASLQARLANAKANLQGIERDAGRARVIAPFDGVITDVQVAAGDRVSKNQALLSLYPRLGLELRARVPEVFVAELQQALNRGEKLQAITGDGRYRFTLQRFAGTGSAAGTEAILVADGPADGLRPGSLLPVTLQRPAQQQVVSVPFSALYGADTLYVVGEDFRLQRLRVERVGEARAGADRNLLVRADKLQPGLRIITTHLPNAMSGLKVDIAGVQSE</sequence>
<evidence type="ECO:0000256" key="1">
    <source>
        <dbReference type="ARBA" id="ARBA00009477"/>
    </source>
</evidence>
<dbReference type="AlphaFoldDB" id="A0A0H4I811"/>
<evidence type="ECO:0000313" key="3">
    <source>
        <dbReference type="EMBL" id="AKO51187.1"/>
    </source>
</evidence>
<dbReference type="EMBL" id="CP011494">
    <property type="protein sequence ID" value="AKO51187.1"/>
    <property type="molecule type" value="Genomic_DNA"/>
</dbReference>
<comment type="similarity">
    <text evidence="1">Belongs to the membrane fusion protein (MFP) (TC 8.A.1) family.</text>
</comment>
<dbReference type="Proteomes" id="UP000036406">
    <property type="component" value="Chromosome"/>
</dbReference>
<accession>A0A0H4I811</accession>
<organism evidence="3 4">
    <name type="scientific">Marinobacter psychrophilus</name>
    <dbReference type="NCBI Taxonomy" id="330734"/>
    <lineage>
        <taxon>Bacteria</taxon>
        <taxon>Pseudomonadati</taxon>
        <taxon>Pseudomonadota</taxon>
        <taxon>Gammaproteobacteria</taxon>
        <taxon>Pseudomonadales</taxon>
        <taxon>Marinobacteraceae</taxon>
        <taxon>Marinobacter</taxon>
    </lineage>
</organism>
<dbReference type="Gene3D" id="2.40.50.100">
    <property type="match status" value="1"/>
</dbReference>
<name>A0A0H4I811_9GAMM</name>
<dbReference type="STRING" id="330734.ABA45_01070"/>
<dbReference type="GO" id="GO:1990281">
    <property type="term" value="C:efflux pump complex"/>
    <property type="evidence" value="ECO:0007669"/>
    <property type="project" value="TreeGrafter"/>
</dbReference>
<dbReference type="SUPFAM" id="SSF111369">
    <property type="entry name" value="HlyD-like secretion proteins"/>
    <property type="match status" value="1"/>
</dbReference>
<protein>
    <submittedName>
        <fullName evidence="3">RND transporter</fullName>
    </submittedName>
</protein>
<dbReference type="RefSeq" id="WP_048383718.1">
    <property type="nucleotide sequence ID" value="NZ_CP011494.1"/>
</dbReference>
<dbReference type="GO" id="GO:0015562">
    <property type="term" value="F:efflux transmembrane transporter activity"/>
    <property type="evidence" value="ECO:0007669"/>
    <property type="project" value="TreeGrafter"/>
</dbReference>
<dbReference type="InterPro" id="IPR058625">
    <property type="entry name" value="MdtA-like_BSH"/>
</dbReference>
<evidence type="ECO:0000259" key="2">
    <source>
        <dbReference type="Pfam" id="PF25917"/>
    </source>
</evidence>
<dbReference type="Gene3D" id="1.10.287.470">
    <property type="entry name" value="Helix hairpin bin"/>
    <property type="match status" value="1"/>
</dbReference>
<dbReference type="PANTHER" id="PTHR30469:SF15">
    <property type="entry name" value="HLYD FAMILY OF SECRETION PROTEINS"/>
    <property type="match status" value="1"/>
</dbReference>